<reference evidence="1" key="1">
    <citation type="submission" date="2020-03" db="EMBL/GenBank/DDBJ databases">
        <title>The deep terrestrial virosphere.</title>
        <authorList>
            <person name="Holmfeldt K."/>
            <person name="Nilsson E."/>
            <person name="Simone D."/>
            <person name="Lopez-Fernandez M."/>
            <person name="Wu X."/>
            <person name="de Brujin I."/>
            <person name="Lundin D."/>
            <person name="Andersson A."/>
            <person name="Bertilsson S."/>
            <person name="Dopson M."/>
        </authorList>
    </citation>
    <scope>NUCLEOTIDE SEQUENCE</scope>
    <source>
        <strain evidence="1">MM415B00358</strain>
    </source>
</reference>
<name>A0A6M3J8R7_9ZZZZ</name>
<protein>
    <recommendedName>
        <fullName evidence="2">DUF1353 domain-containing protein</fullName>
    </recommendedName>
</protein>
<dbReference type="EMBL" id="MT141552">
    <property type="protein sequence ID" value="QJA66263.1"/>
    <property type="molecule type" value="Genomic_DNA"/>
</dbReference>
<accession>A0A6M3J8R7</accession>
<proteinExistence type="predicted"/>
<organism evidence="1">
    <name type="scientific">viral metagenome</name>
    <dbReference type="NCBI Taxonomy" id="1070528"/>
    <lineage>
        <taxon>unclassified sequences</taxon>
        <taxon>metagenomes</taxon>
        <taxon>organismal metagenomes</taxon>
    </lineage>
</organism>
<evidence type="ECO:0000313" key="1">
    <source>
        <dbReference type="EMBL" id="QJA66263.1"/>
    </source>
</evidence>
<sequence length="136" mass="15848">MSSFTSPLIVTPLPDGRSWKLVQEFDYYIGKESNQNIIHVPEGFVTDFASVPRPLWFLMPPWGVYGKAAVIHDYGYSTKIRTRKETDQIFLEGMLVLGTPKWMAKLMYFAVDKFGWLAWYDLPLLGWIYGKFGWLR</sequence>
<evidence type="ECO:0008006" key="2">
    <source>
        <dbReference type="Google" id="ProtNLM"/>
    </source>
</evidence>
<dbReference type="InterPro" id="IPR010767">
    <property type="entry name" value="Phage_CGC-2007_Cje0229"/>
</dbReference>
<gene>
    <name evidence="1" type="ORF">MM415B00358_0025</name>
</gene>
<dbReference type="Pfam" id="PF07087">
    <property type="entry name" value="DUF1353"/>
    <property type="match status" value="1"/>
</dbReference>
<dbReference type="AlphaFoldDB" id="A0A6M3J8R7"/>